<evidence type="ECO:0000256" key="2">
    <source>
        <dbReference type="ARBA" id="ARBA00022723"/>
    </source>
</evidence>
<dbReference type="EMBL" id="JTDF01004733">
    <property type="protein sequence ID" value="KAF8566712.1"/>
    <property type="molecule type" value="Genomic_DNA"/>
</dbReference>
<reference evidence="5 6" key="1">
    <citation type="submission" date="2019-07" db="EMBL/GenBank/DDBJ databases">
        <title>Annotation for the trematode Paragonimus westermani.</title>
        <authorList>
            <person name="Choi Y.-J."/>
        </authorList>
    </citation>
    <scope>NUCLEOTIDE SEQUENCE [LARGE SCALE GENOMIC DNA]</scope>
    <source>
        <strain evidence="5">180907_Pwestermani</strain>
    </source>
</reference>
<gene>
    <name evidence="5" type="ORF">P879_10026</name>
</gene>
<proteinExistence type="inferred from homology"/>
<dbReference type="InterPro" id="IPR006035">
    <property type="entry name" value="Ureohydrolase"/>
</dbReference>
<keyword evidence="6" id="KW-1185">Reference proteome</keyword>
<dbReference type="InterPro" id="IPR020855">
    <property type="entry name" value="Ureohydrolase_Mn_BS"/>
</dbReference>
<dbReference type="SUPFAM" id="SSF52768">
    <property type="entry name" value="Arginase/deacetylase"/>
    <property type="match status" value="1"/>
</dbReference>
<dbReference type="PIRSF" id="PIRSF036979">
    <property type="entry name" value="Arginase"/>
    <property type="match status" value="1"/>
</dbReference>
<evidence type="ECO:0000313" key="6">
    <source>
        <dbReference type="Proteomes" id="UP000699462"/>
    </source>
</evidence>
<accession>A0A8T0DH48</accession>
<sequence length="358" mass="39351">MSRADDPRLGQILVNRAQFDKQSLPVTRPTIGLIQVPCDEGVRRNGGRLGASDGPAAVMNLLPRFGCLDNREWNIDLRASGIQLVAYGETGSTNLEDVHVDLKKLVHDCLRSGLFPFSIGGGNDQSWANGSAWIEHLRSQRSSDDTELRLTVINVDAHLDVRPLMPDFDGQLLAHSGSPFRQLVEMTRDREASGGRLFLHKLLFFQINLQLIEFAAQGQQCACVHVDYVFENGGQIVWLSDLGEFVVGTRLRTGAHSNAVAKLQSILSECENAGRRVFFSFDLDAIRASDCPGVSCPSPVGLSSEEALGLCFVAGASKAVDLMDISEFNPRIESSQTSRLVVNMIYHFVLGYSRRFVS</sequence>
<dbReference type="InterPro" id="IPR023696">
    <property type="entry name" value="Ureohydrolase_dom_sf"/>
</dbReference>
<dbReference type="GO" id="GO:0046872">
    <property type="term" value="F:metal ion binding"/>
    <property type="evidence" value="ECO:0007669"/>
    <property type="project" value="UniProtKB-KW"/>
</dbReference>
<evidence type="ECO:0000313" key="5">
    <source>
        <dbReference type="EMBL" id="KAF8566712.1"/>
    </source>
</evidence>
<dbReference type="OrthoDB" id="288726at2759"/>
<evidence type="ECO:0000256" key="4">
    <source>
        <dbReference type="RuleBase" id="RU003684"/>
    </source>
</evidence>
<dbReference type="PANTHER" id="PTHR11358">
    <property type="entry name" value="ARGINASE/AGMATINASE"/>
    <property type="match status" value="1"/>
</dbReference>
<dbReference type="GO" id="GO:0033389">
    <property type="term" value="P:putrescine biosynthetic process from arginine, via agmatine"/>
    <property type="evidence" value="ECO:0007669"/>
    <property type="project" value="TreeGrafter"/>
</dbReference>
<dbReference type="Pfam" id="PF00491">
    <property type="entry name" value="Arginase"/>
    <property type="match status" value="1"/>
</dbReference>
<dbReference type="Proteomes" id="UP000699462">
    <property type="component" value="Unassembled WGS sequence"/>
</dbReference>
<dbReference type="PROSITE" id="PS01053">
    <property type="entry name" value="ARGINASE_1"/>
    <property type="match status" value="1"/>
</dbReference>
<name>A0A8T0DH48_9TREM</name>
<dbReference type="PROSITE" id="PS51409">
    <property type="entry name" value="ARGINASE_2"/>
    <property type="match status" value="1"/>
</dbReference>
<evidence type="ECO:0000256" key="3">
    <source>
        <dbReference type="ARBA" id="ARBA00022801"/>
    </source>
</evidence>
<organism evidence="5 6">
    <name type="scientific">Paragonimus westermani</name>
    <dbReference type="NCBI Taxonomy" id="34504"/>
    <lineage>
        <taxon>Eukaryota</taxon>
        <taxon>Metazoa</taxon>
        <taxon>Spiralia</taxon>
        <taxon>Lophotrochozoa</taxon>
        <taxon>Platyhelminthes</taxon>
        <taxon>Trematoda</taxon>
        <taxon>Digenea</taxon>
        <taxon>Plagiorchiida</taxon>
        <taxon>Troglotremata</taxon>
        <taxon>Troglotrematidae</taxon>
        <taxon>Paragonimus</taxon>
    </lineage>
</organism>
<dbReference type="GO" id="GO:0008783">
    <property type="term" value="F:agmatinase activity"/>
    <property type="evidence" value="ECO:0007669"/>
    <property type="project" value="TreeGrafter"/>
</dbReference>
<dbReference type="PANTHER" id="PTHR11358:SF26">
    <property type="entry name" value="GUANIDINO ACID HYDROLASE, MITOCHONDRIAL"/>
    <property type="match status" value="1"/>
</dbReference>
<keyword evidence="2" id="KW-0479">Metal-binding</keyword>
<protein>
    <recommendedName>
        <fullName evidence="7">Formiminoglutamase</fullName>
    </recommendedName>
</protein>
<dbReference type="Gene3D" id="3.40.800.10">
    <property type="entry name" value="Ureohydrolase domain"/>
    <property type="match status" value="1"/>
</dbReference>
<keyword evidence="3 4" id="KW-0378">Hydrolase</keyword>
<comment type="similarity">
    <text evidence="1">Belongs to the arginase family. Agmatinase subfamily.</text>
</comment>
<evidence type="ECO:0000256" key="1">
    <source>
        <dbReference type="ARBA" id="ARBA00009227"/>
    </source>
</evidence>
<dbReference type="CDD" id="cd09988">
    <property type="entry name" value="Formimidoylglutamase"/>
    <property type="match status" value="1"/>
</dbReference>
<comment type="caution">
    <text evidence="5">The sequence shown here is derived from an EMBL/GenBank/DDBJ whole genome shotgun (WGS) entry which is preliminary data.</text>
</comment>
<evidence type="ECO:0008006" key="7">
    <source>
        <dbReference type="Google" id="ProtNLM"/>
    </source>
</evidence>
<dbReference type="AlphaFoldDB" id="A0A8T0DH48"/>